<dbReference type="Proteomes" id="UP000692954">
    <property type="component" value="Unassembled WGS sequence"/>
</dbReference>
<organism evidence="1 2">
    <name type="scientific">Paramecium sonneborni</name>
    <dbReference type="NCBI Taxonomy" id="65129"/>
    <lineage>
        <taxon>Eukaryota</taxon>
        <taxon>Sar</taxon>
        <taxon>Alveolata</taxon>
        <taxon>Ciliophora</taxon>
        <taxon>Intramacronucleata</taxon>
        <taxon>Oligohymenophorea</taxon>
        <taxon>Peniculida</taxon>
        <taxon>Parameciidae</taxon>
        <taxon>Paramecium</taxon>
    </lineage>
</organism>
<accession>A0A8S1RLV9</accession>
<reference evidence="1" key="1">
    <citation type="submission" date="2021-01" db="EMBL/GenBank/DDBJ databases">
        <authorList>
            <consortium name="Genoscope - CEA"/>
            <person name="William W."/>
        </authorList>
    </citation>
    <scope>NUCLEOTIDE SEQUENCE</scope>
</reference>
<gene>
    <name evidence="1" type="ORF">PSON_ATCC_30995.1.T2320001</name>
</gene>
<keyword evidence="2" id="KW-1185">Reference proteome</keyword>
<protein>
    <submittedName>
        <fullName evidence="1">Uncharacterized protein</fullName>
    </submittedName>
</protein>
<comment type="caution">
    <text evidence="1">The sequence shown here is derived from an EMBL/GenBank/DDBJ whole genome shotgun (WGS) entry which is preliminary data.</text>
</comment>
<name>A0A8S1RLV9_9CILI</name>
<dbReference type="EMBL" id="CAJJDN010000232">
    <property type="protein sequence ID" value="CAD8129591.1"/>
    <property type="molecule type" value="Genomic_DNA"/>
</dbReference>
<evidence type="ECO:0000313" key="2">
    <source>
        <dbReference type="Proteomes" id="UP000692954"/>
    </source>
</evidence>
<evidence type="ECO:0000313" key="1">
    <source>
        <dbReference type="EMBL" id="CAD8129591.1"/>
    </source>
</evidence>
<dbReference type="AlphaFoldDB" id="A0A8S1RLV9"/>
<proteinExistence type="predicted"/>
<sequence length="126" mass="15270">MVYLSLLEPLLQSYSSEVTNNKALDIISNNIDWAYIFFWFFSFYGQLYETLKPNMFKEGILKVERMDGHLVVILLYKSSLLQFILQEQQLQYKQLIIIKKEIIQDQVYDVQFYQQFCDLKHQYIQF</sequence>